<dbReference type="GeneID" id="7832489"/>
<feature type="compositionally biased region" description="Basic and acidic residues" evidence="1">
    <location>
        <begin position="307"/>
        <end position="337"/>
    </location>
</feature>
<keyword evidence="3" id="KW-1185">Reference proteome</keyword>
<dbReference type="AlphaFoldDB" id="I7LVA1"/>
<dbReference type="EMBL" id="GG662663">
    <property type="protein sequence ID" value="EAR97531.2"/>
    <property type="molecule type" value="Genomic_DNA"/>
</dbReference>
<feature type="region of interest" description="Disordered" evidence="1">
    <location>
        <begin position="846"/>
        <end position="960"/>
    </location>
</feature>
<gene>
    <name evidence="2" type="ORF">TTHERM_00438790</name>
</gene>
<dbReference type="InParanoid" id="I7LVA1"/>
<feature type="region of interest" description="Disordered" evidence="1">
    <location>
        <begin position="457"/>
        <end position="491"/>
    </location>
</feature>
<feature type="compositionally biased region" description="Polar residues" evidence="1">
    <location>
        <begin position="851"/>
        <end position="866"/>
    </location>
</feature>
<feature type="compositionally biased region" description="Polar residues" evidence="1">
    <location>
        <begin position="671"/>
        <end position="684"/>
    </location>
</feature>
<feature type="compositionally biased region" description="Polar residues" evidence="1">
    <location>
        <begin position="931"/>
        <end position="954"/>
    </location>
</feature>
<organism evidence="2 3">
    <name type="scientific">Tetrahymena thermophila (strain SB210)</name>
    <dbReference type="NCBI Taxonomy" id="312017"/>
    <lineage>
        <taxon>Eukaryota</taxon>
        <taxon>Sar</taxon>
        <taxon>Alveolata</taxon>
        <taxon>Ciliophora</taxon>
        <taxon>Intramacronucleata</taxon>
        <taxon>Oligohymenophorea</taxon>
        <taxon>Hymenostomatida</taxon>
        <taxon>Tetrahymenina</taxon>
        <taxon>Tetrahymenidae</taxon>
        <taxon>Tetrahymena</taxon>
    </lineage>
</organism>
<accession>I7LVA1</accession>
<feature type="region of interest" description="Disordered" evidence="1">
    <location>
        <begin position="247"/>
        <end position="337"/>
    </location>
</feature>
<name>I7LVA1_TETTS</name>
<sequence length="1076" mass="125910">MNLKIDNQYSSPFKVVNVDSKGSQSSGLQFKNSSQNQSLFQITSRLHTTSSKNQSLQLLNNYSFAEVKDSLDKAKNAIDTLLIDKLNLQNQLEFYECSQGNNYFDRYNQNQRTNAQSTGNVNIQAAQNYKINMAQLLNQHNIEQNINCNQHQISPKALKIQENLEISEANKDCIPQLTQPSSITNNSNSSYQALSELIDSLQKQNIQYRSQLNKQKDSEEKQQAMKKEINSLTSQLALLNLKMQSMQEQKTKLDKNHKIMSKKKNIKQSCSNSDSSSEEDSYFSSDQSQSNSRSSSNSSITSNTSKDNSKINLDKMQDQDRVQEKKSKEEQKVEMQKRNNKQLIQLFLKNVRMNKDQLFCFRQKFKNESEFYNKLDNKKYSYLFYKMLDYHNQIVQEFQNRNNNLHQTNHYKQNSIESAQNYILRQQQPDQAQNKQNTQQYKIDYNMLKQQIPYRHSTQLQSSSTKQILQLHQKNKSNDSSNYPYTSRPVSSNITKNQYSFLANNQSNHNYSDIMQDLNLQSTNTPLEQSLNTQHNGQNKGSYLFSKFNSQELPSLKQITPDVKDYTTMPSYENTSFNRNIQTIKSQLQTMTSPSHKQSTQSNGTMNNFNTIMDDFEYEESPETVKRQADSLKKIDNFTLNNQSSSHVYNNQKTHNAERNTVFQNKNIFFDKNNSNNLNQKPKTNNQNSNQIINNGKQDQIRNNQDHQNKILYYENYNIFEDRQNMKQQNHVQKQPQQQQQQYIQKSHLSKIYEEQLQLSQQQSEQKFTQQQDQKNNNDKQNLPKYQKMEESDRYYQDFIEEKHSKQQNIEYLKEDRQEFLHEQDQDKQRNKQMTPPQKKVFNHLQAAPERSSNSSDNRKNYSQSAKQKKNLRPPLNEESSSKVNVPSLDLESVEKWNQSGQDSSSNRNSKFKVQKEKQQKQNTQAKYKKQQSASDANTSDGCVTPQSYTNIPRTSHPDNIYYVMPSLREKYLMRKSLQLSNKDENKQLSGYHTGTNQEKKIQDINGHSSSNNSKFNNTSNKEKSGSTESNQFSEGRSIKDFSIANDVKKRIFENQSQDQFKQNSIQLYQNNPNQY</sequence>
<dbReference type="RefSeq" id="XP_001017776.2">
    <property type="nucleotide sequence ID" value="XM_001017776.3"/>
</dbReference>
<feature type="compositionally biased region" description="Low complexity" evidence="1">
    <location>
        <begin position="685"/>
        <end position="695"/>
    </location>
</feature>
<feature type="compositionally biased region" description="Low complexity" evidence="1">
    <location>
        <begin position="728"/>
        <end position="745"/>
    </location>
</feature>
<dbReference type="KEGG" id="tet:TTHERM_00438790"/>
<feature type="compositionally biased region" description="Low complexity" evidence="1">
    <location>
        <begin position="282"/>
        <end position="306"/>
    </location>
</feature>
<reference evidence="3" key="1">
    <citation type="journal article" date="2006" name="PLoS Biol.">
        <title>Macronuclear genome sequence of the ciliate Tetrahymena thermophila, a model eukaryote.</title>
        <authorList>
            <person name="Eisen J.A."/>
            <person name="Coyne R.S."/>
            <person name="Wu M."/>
            <person name="Wu D."/>
            <person name="Thiagarajan M."/>
            <person name="Wortman J.R."/>
            <person name="Badger J.H."/>
            <person name="Ren Q."/>
            <person name="Amedeo P."/>
            <person name="Jones K.M."/>
            <person name="Tallon L.J."/>
            <person name="Delcher A.L."/>
            <person name="Salzberg S.L."/>
            <person name="Silva J.C."/>
            <person name="Haas B.J."/>
            <person name="Majoros W.H."/>
            <person name="Farzad M."/>
            <person name="Carlton J.M."/>
            <person name="Smith R.K. Jr."/>
            <person name="Garg J."/>
            <person name="Pearlman R.E."/>
            <person name="Karrer K.M."/>
            <person name="Sun L."/>
            <person name="Manning G."/>
            <person name="Elde N.C."/>
            <person name="Turkewitz A.P."/>
            <person name="Asai D.J."/>
            <person name="Wilkes D.E."/>
            <person name="Wang Y."/>
            <person name="Cai H."/>
            <person name="Collins K."/>
            <person name="Stewart B.A."/>
            <person name="Lee S.R."/>
            <person name="Wilamowska K."/>
            <person name="Weinberg Z."/>
            <person name="Ruzzo W.L."/>
            <person name="Wloga D."/>
            <person name="Gaertig J."/>
            <person name="Frankel J."/>
            <person name="Tsao C.-C."/>
            <person name="Gorovsky M.A."/>
            <person name="Keeling P.J."/>
            <person name="Waller R.F."/>
            <person name="Patron N.J."/>
            <person name="Cherry J.M."/>
            <person name="Stover N.A."/>
            <person name="Krieger C.J."/>
            <person name="del Toro C."/>
            <person name="Ryder H.F."/>
            <person name="Williamson S.C."/>
            <person name="Barbeau R.A."/>
            <person name="Hamilton E.P."/>
            <person name="Orias E."/>
        </authorList>
    </citation>
    <scope>NUCLEOTIDE SEQUENCE [LARGE SCALE GENOMIC DNA]</scope>
    <source>
        <strain evidence="3">SB210</strain>
    </source>
</reference>
<feature type="region of interest" description="Disordered" evidence="1">
    <location>
        <begin position="727"/>
        <end position="746"/>
    </location>
</feature>
<evidence type="ECO:0000313" key="2">
    <source>
        <dbReference type="EMBL" id="EAR97531.2"/>
    </source>
</evidence>
<dbReference type="Proteomes" id="UP000009168">
    <property type="component" value="Unassembled WGS sequence"/>
</dbReference>
<feature type="region of interest" description="Disordered" evidence="1">
    <location>
        <begin position="763"/>
        <end position="788"/>
    </location>
</feature>
<evidence type="ECO:0000256" key="1">
    <source>
        <dbReference type="SAM" id="MobiDB-lite"/>
    </source>
</evidence>
<proteinExistence type="predicted"/>
<protein>
    <submittedName>
        <fullName evidence="2">Uncharacterized protein</fullName>
    </submittedName>
</protein>
<feature type="compositionally biased region" description="Polar residues" evidence="1">
    <location>
        <begin position="896"/>
        <end position="909"/>
    </location>
</feature>
<feature type="compositionally biased region" description="Low complexity" evidence="1">
    <location>
        <begin position="1006"/>
        <end position="1020"/>
    </location>
</feature>
<evidence type="ECO:0000313" key="3">
    <source>
        <dbReference type="Proteomes" id="UP000009168"/>
    </source>
</evidence>
<feature type="region of interest" description="Disordered" evidence="1">
    <location>
        <begin position="671"/>
        <end position="702"/>
    </location>
</feature>
<feature type="compositionally biased region" description="Low complexity" evidence="1">
    <location>
        <begin position="763"/>
        <end position="783"/>
    </location>
</feature>
<feature type="region of interest" description="Disordered" evidence="1">
    <location>
        <begin position="984"/>
        <end position="1035"/>
    </location>
</feature>
<feature type="compositionally biased region" description="Polar residues" evidence="1">
    <location>
        <begin position="988"/>
        <end position="997"/>
    </location>
</feature>